<name>A0A1Y2CVX3_9FUNG</name>
<protein>
    <recommendedName>
        <fullName evidence="5">SH3 domain-containing protein</fullName>
    </recommendedName>
</protein>
<dbReference type="Gene3D" id="3.80.10.10">
    <property type="entry name" value="Ribonuclease Inhibitor"/>
    <property type="match status" value="1"/>
</dbReference>
<dbReference type="Proteomes" id="UP000193642">
    <property type="component" value="Unassembled WGS sequence"/>
</dbReference>
<evidence type="ECO:0000313" key="3">
    <source>
        <dbReference type="EMBL" id="ORY51056.1"/>
    </source>
</evidence>
<dbReference type="AlphaFoldDB" id="A0A1Y2CVX3"/>
<organism evidence="3 4">
    <name type="scientific">Rhizoclosmatium globosum</name>
    <dbReference type="NCBI Taxonomy" id="329046"/>
    <lineage>
        <taxon>Eukaryota</taxon>
        <taxon>Fungi</taxon>
        <taxon>Fungi incertae sedis</taxon>
        <taxon>Chytridiomycota</taxon>
        <taxon>Chytridiomycota incertae sedis</taxon>
        <taxon>Chytridiomycetes</taxon>
        <taxon>Chytridiales</taxon>
        <taxon>Chytriomycetaceae</taxon>
        <taxon>Rhizoclosmatium</taxon>
    </lineage>
</organism>
<keyword evidence="1" id="KW-1133">Transmembrane helix</keyword>
<keyword evidence="2" id="KW-0732">Signal</keyword>
<evidence type="ECO:0000313" key="4">
    <source>
        <dbReference type="Proteomes" id="UP000193642"/>
    </source>
</evidence>
<keyword evidence="1" id="KW-0812">Transmembrane</keyword>
<accession>A0A1Y2CVX3</accession>
<dbReference type="Gene3D" id="2.30.30.40">
    <property type="entry name" value="SH3 Domains"/>
    <property type="match status" value="1"/>
</dbReference>
<feature type="transmembrane region" description="Helical" evidence="1">
    <location>
        <begin position="183"/>
        <end position="205"/>
    </location>
</feature>
<dbReference type="EMBL" id="MCGO01000006">
    <property type="protein sequence ID" value="ORY51056.1"/>
    <property type="molecule type" value="Genomic_DNA"/>
</dbReference>
<dbReference type="OrthoDB" id="5340910at2759"/>
<proteinExistence type="predicted"/>
<sequence length="374" mass="39629">MQLVSVAAIALLAASAAAQTAADECYNLYAGVFFIWGFLPESQPPYECCTGKYHDDGTIVCDATNTYITELHLRNTSIKGQAPPLISRLTHLTFLDISDNPLVNSGLSSLALIPALKTINIAGTGFKGPTALFSQSVTCTLTPNLCGNPGCQQLGTPLAPCPTTAVLGNDNPADFVSPTASPIFWALLGVFGSAFVLLSLMCFCCNQRGAVARRMLEQGGVPASSEKQQTAGFVAAGNQQEYQDNSEMAMITLSRNGIPKRTFSLPETRKLQSKEEAQLDVTARDPFINANGGTESFPVRRFYVKEFGDELSLTEGDSVVLTKVFRDGWAEGVSMRAGGPALFPLACLGGGVPIVLAERLRVARAMAQGSTSAA</sequence>
<evidence type="ECO:0000256" key="1">
    <source>
        <dbReference type="SAM" id="Phobius"/>
    </source>
</evidence>
<dbReference type="InterPro" id="IPR036028">
    <property type="entry name" value="SH3-like_dom_sf"/>
</dbReference>
<keyword evidence="4" id="KW-1185">Reference proteome</keyword>
<feature type="signal peptide" evidence="2">
    <location>
        <begin position="1"/>
        <end position="22"/>
    </location>
</feature>
<evidence type="ECO:0000256" key="2">
    <source>
        <dbReference type="SAM" id="SignalP"/>
    </source>
</evidence>
<evidence type="ECO:0008006" key="5">
    <source>
        <dbReference type="Google" id="ProtNLM"/>
    </source>
</evidence>
<comment type="caution">
    <text evidence="3">The sequence shown here is derived from an EMBL/GenBank/DDBJ whole genome shotgun (WGS) entry which is preliminary data.</text>
</comment>
<feature type="chain" id="PRO_5012192292" description="SH3 domain-containing protein" evidence="2">
    <location>
        <begin position="23"/>
        <end position="374"/>
    </location>
</feature>
<dbReference type="SUPFAM" id="SSF52058">
    <property type="entry name" value="L domain-like"/>
    <property type="match status" value="1"/>
</dbReference>
<reference evidence="3 4" key="1">
    <citation type="submission" date="2016-07" db="EMBL/GenBank/DDBJ databases">
        <title>Pervasive Adenine N6-methylation of Active Genes in Fungi.</title>
        <authorList>
            <consortium name="DOE Joint Genome Institute"/>
            <person name="Mondo S.J."/>
            <person name="Dannebaum R.O."/>
            <person name="Kuo R.C."/>
            <person name="Labutti K."/>
            <person name="Haridas S."/>
            <person name="Kuo A."/>
            <person name="Salamov A."/>
            <person name="Ahrendt S.R."/>
            <person name="Lipzen A."/>
            <person name="Sullivan W."/>
            <person name="Andreopoulos W.B."/>
            <person name="Clum A."/>
            <person name="Lindquist E."/>
            <person name="Daum C."/>
            <person name="Ramamoorthy G.K."/>
            <person name="Gryganskyi A."/>
            <person name="Culley D."/>
            <person name="Magnuson J.K."/>
            <person name="James T.Y."/>
            <person name="O'Malley M.A."/>
            <person name="Stajich J.E."/>
            <person name="Spatafora J.W."/>
            <person name="Visel A."/>
            <person name="Grigoriev I.V."/>
        </authorList>
    </citation>
    <scope>NUCLEOTIDE SEQUENCE [LARGE SCALE GENOMIC DNA]</scope>
    <source>
        <strain evidence="3 4">JEL800</strain>
    </source>
</reference>
<gene>
    <name evidence="3" type="ORF">BCR33DRAFT_712976</name>
</gene>
<dbReference type="SUPFAM" id="SSF50044">
    <property type="entry name" value="SH3-domain"/>
    <property type="match status" value="1"/>
</dbReference>
<dbReference type="InterPro" id="IPR032675">
    <property type="entry name" value="LRR_dom_sf"/>
</dbReference>
<keyword evidence="1" id="KW-0472">Membrane</keyword>